<comment type="caution">
    <text evidence="2">The sequence shown here is derived from an EMBL/GenBank/DDBJ whole genome shotgun (WGS) entry which is preliminary data.</text>
</comment>
<protein>
    <submittedName>
        <fullName evidence="2">Ferritin-like protein</fullName>
    </submittedName>
</protein>
<accession>A0ABS7TPT6</accession>
<sequence length="341" mass="37036">MHSDSSWTPEALLDHLQKAVYLELWTIPLYLTAAYSLQVPGSDAQHPPTLTPVRSQKNPNRSREQLAFNNIYSIAVQEMLHLELASNLFNALFAAKGYAPKFTGEWAPSYAQFPPWIGVKLPVQLGPVNEAQMSLLAAVETPEPKTDPAPNGPQRVYDSIGQFYKAIEQGLDQLWDSLYDPAADHRQKSEFADPKFPGDDYTGFSAVIGGDKATARKQADQAIAAIIGQGEGSRGPFISSDLRPEDLDDLEDRVSHFARFRMVQALLKFGGPLRTYAATGSDGLAAAQATLDGGFSQLLQALEQGFGGDADLDLGAMWALPGQIVAVWAAGGVPAFQYVKR</sequence>
<dbReference type="InterPro" id="IPR026820">
    <property type="entry name" value="VioB/RebD_dom"/>
</dbReference>
<dbReference type="InterPro" id="IPR012347">
    <property type="entry name" value="Ferritin-like"/>
</dbReference>
<gene>
    <name evidence="2" type="ORF">K7C98_13315</name>
</gene>
<dbReference type="EMBL" id="JAIRAU010000014">
    <property type="protein sequence ID" value="MBZ5710239.1"/>
    <property type="molecule type" value="Genomic_DNA"/>
</dbReference>
<dbReference type="Gene3D" id="1.20.1260.10">
    <property type="match status" value="1"/>
</dbReference>
<keyword evidence="3" id="KW-1185">Reference proteome</keyword>
<evidence type="ECO:0000313" key="2">
    <source>
        <dbReference type="EMBL" id="MBZ5710239.1"/>
    </source>
</evidence>
<organism evidence="2 3">
    <name type="scientific">Nannocystis pusilla</name>
    <dbReference type="NCBI Taxonomy" id="889268"/>
    <lineage>
        <taxon>Bacteria</taxon>
        <taxon>Pseudomonadati</taxon>
        <taxon>Myxococcota</taxon>
        <taxon>Polyangia</taxon>
        <taxon>Nannocystales</taxon>
        <taxon>Nannocystaceae</taxon>
        <taxon>Nannocystis</taxon>
    </lineage>
</organism>
<proteinExistence type="predicted"/>
<dbReference type="PANTHER" id="PTHR34400">
    <property type="match status" value="1"/>
</dbReference>
<feature type="domain" description="Iminophenyl-pyruvate dimer synthase" evidence="1">
    <location>
        <begin position="16"/>
        <end position="263"/>
    </location>
</feature>
<reference evidence="2" key="1">
    <citation type="submission" date="2021-08" db="EMBL/GenBank/DDBJ databases">
        <authorList>
            <person name="Stevens D.C."/>
        </authorList>
    </citation>
    <scope>NUCLEOTIDE SEQUENCE</scope>
    <source>
        <strain evidence="2">DSM 53165</strain>
    </source>
</reference>
<dbReference type="PANTHER" id="PTHR34400:SF4">
    <property type="entry name" value="MEMBRANE PROTEIN"/>
    <property type="match status" value="1"/>
</dbReference>
<dbReference type="Proteomes" id="UP001139031">
    <property type="component" value="Unassembled WGS sequence"/>
</dbReference>
<name>A0ABS7TPT6_9BACT</name>
<evidence type="ECO:0000259" key="1">
    <source>
        <dbReference type="Pfam" id="PF12902"/>
    </source>
</evidence>
<dbReference type="Pfam" id="PF12902">
    <property type="entry name" value="Ferritin-like"/>
    <property type="match status" value="1"/>
</dbReference>
<dbReference type="RefSeq" id="WP_224192010.1">
    <property type="nucleotide sequence ID" value="NZ_JAIRAU010000014.1"/>
</dbReference>
<evidence type="ECO:0000313" key="3">
    <source>
        <dbReference type="Proteomes" id="UP001139031"/>
    </source>
</evidence>